<dbReference type="EMBL" id="CP001715">
    <property type="protein sequence ID" value="ACV36680.1"/>
    <property type="molecule type" value="Genomic_DNA"/>
</dbReference>
<proteinExistence type="predicted"/>
<evidence type="ECO:0000256" key="1">
    <source>
        <dbReference type="SAM" id="Phobius"/>
    </source>
</evidence>
<dbReference type="KEGG" id="app:CAP2UW1_3420"/>
<organism evidence="2">
    <name type="scientific">Accumulibacter regalis</name>
    <dbReference type="NCBI Taxonomy" id="522306"/>
    <lineage>
        <taxon>Bacteria</taxon>
        <taxon>Pseudomonadati</taxon>
        <taxon>Pseudomonadota</taxon>
        <taxon>Betaproteobacteria</taxon>
        <taxon>Candidatus Accumulibacter</taxon>
    </lineage>
</organism>
<dbReference type="AlphaFoldDB" id="C7RJ69"/>
<keyword evidence="1" id="KW-0472">Membrane</keyword>
<evidence type="ECO:0000313" key="2">
    <source>
        <dbReference type="EMBL" id="ACV36680.1"/>
    </source>
</evidence>
<keyword evidence="1" id="KW-1133">Transmembrane helix</keyword>
<accession>C7RJ69</accession>
<feature type="transmembrane region" description="Helical" evidence="1">
    <location>
        <begin position="27"/>
        <end position="45"/>
    </location>
</feature>
<reference evidence="2" key="2">
    <citation type="submission" date="2009-09" db="EMBL/GenBank/DDBJ databases">
        <title>Complete sequence of chromosome of Candidatus Accumulibacter phosphatis clade IIA str. UW-1.</title>
        <authorList>
            <consortium name="US DOE Joint Genome Institute"/>
            <person name="Martin H.G."/>
            <person name="Ivanova N."/>
            <person name="Kunin V."/>
            <person name="Warnecke F."/>
            <person name="Barry K."/>
            <person name="He S."/>
            <person name="Salamov A."/>
            <person name="Szeto E."/>
            <person name="Dalin E."/>
            <person name="Pangilinan J.L."/>
            <person name="Lapidus A."/>
            <person name="Lowry S."/>
            <person name="Kyrpides N.C."/>
            <person name="McMahon K.D."/>
            <person name="Hugenholtz P."/>
        </authorList>
    </citation>
    <scope>NUCLEOTIDE SEQUENCE [LARGE SCALE GENOMIC DNA]</scope>
    <source>
        <strain evidence="2">UW-1</strain>
    </source>
</reference>
<sequence length="176" mass="19070">MALGDNGVPQVNDRNNTRHTDLMTKNLLIDAAILLGLAILGVIGYKLAPLLNPKTDVALPLSSCDPGRQPCMATLPDGTQLEFSIDPRPIPALKPLQVEATFRGGDVRKVEVDFAGTEMKMGYNRPQLERQADGMHFRGQASLPVCITGTMEWQATLLVHTALAVVAVPFRFVTGH</sequence>
<gene>
    <name evidence="2" type="ordered locus">CAP2UW1_3420</name>
</gene>
<keyword evidence="1" id="KW-0812">Transmembrane</keyword>
<protein>
    <submittedName>
        <fullName evidence="2">Uncharacterized protein</fullName>
    </submittedName>
</protein>
<dbReference type="eggNOG" id="ENOG5033ID4">
    <property type="taxonomic scope" value="Bacteria"/>
</dbReference>
<dbReference type="OrthoDB" id="5917490at2"/>
<dbReference type="STRING" id="522306.CAP2UW1_3420"/>
<dbReference type="HOGENOM" id="CLU_135540_0_0_4"/>
<reference evidence="2" key="1">
    <citation type="submission" date="2009-08" db="EMBL/GenBank/DDBJ databases">
        <authorList>
            <consortium name="US DOE Joint Genome Institute"/>
            <person name="Lucas S."/>
            <person name="Copeland A."/>
            <person name="Lapidus A."/>
            <person name="Glavina del Rio T."/>
            <person name="Dalin E."/>
            <person name="Tice H."/>
            <person name="Bruce D."/>
            <person name="Barry K."/>
            <person name="Pitluck S."/>
            <person name="Lowry S."/>
            <person name="Larimer F."/>
            <person name="Land M."/>
            <person name="Hauser L."/>
            <person name="Kyrpides N."/>
            <person name="Ivanova N."/>
            <person name="McMahon K.D."/>
            <person name="Hugenholtz P."/>
        </authorList>
    </citation>
    <scope>NUCLEOTIDE SEQUENCE</scope>
    <source>
        <strain evidence="2">UW-1</strain>
    </source>
</reference>
<name>C7RJ69_ACCRE</name>